<gene>
    <name evidence="1" type="ORF">J0X25_04440</name>
</gene>
<dbReference type="KEGG" id="hakz:J0X25_04440"/>
<dbReference type="Proteomes" id="UP000663203">
    <property type="component" value="Chromosome"/>
</dbReference>
<dbReference type="RefSeq" id="WP_207289940.1">
    <property type="nucleotide sequence ID" value="NZ_CP071462.1"/>
</dbReference>
<accession>A0A8A2VDU4</accession>
<dbReference type="EMBL" id="CP071462">
    <property type="protein sequence ID" value="QSX00220.1"/>
    <property type="molecule type" value="Genomic_DNA"/>
</dbReference>
<organism evidence="1 2">
    <name type="scientific">Haloterrigena alkaliphila</name>
    <dbReference type="NCBI Taxonomy" id="2816475"/>
    <lineage>
        <taxon>Archaea</taxon>
        <taxon>Methanobacteriati</taxon>
        <taxon>Methanobacteriota</taxon>
        <taxon>Stenosarchaea group</taxon>
        <taxon>Halobacteria</taxon>
        <taxon>Halobacteriales</taxon>
        <taxon>Natrialbaceae</taxon>
        <taxon>Haloterrigena</taxon>
    </lineage>
</organism>
<protein>
    <submittedName>
        <fullName evidence="1">Uncharacterized protein</fullName>
    </submittedName>
</protein>
<dbReference type="GeneID" id="63186527"/>
<reference evidence="1 2" key="1">
    <citation type="submission" date="2021-03" db="EMBL/GenBank/DDBJ databases">
        <title>Haloterrigena longa sp. nov. and Haloterrigena limicola sp. nov., extremely halophilic archaea isolated from a salt lake.</title>
        <authorList>
            <person name="Henglin C."/>
        </authorList>
    </citation>
    <scope>NUCLEOTIDE SEQUENCE [LARGE SCALE GENOMIC DNA]</scope>
    <source>
        <strain evidence="1 2">KZCA68</strain>
    </source>
</reference>
<evidence type="ECO:0000313" key="2">
    <source>
        <dbReference type="Proteomes" id="UP000663203"/>
    </source>
</evidence>
<proteinExistence type="predicted"/>
<dbReference type="AlphaFoldDB" id="A0A8A2VDU4"/>
<name>A0A8A2VDU4_9EURY</name>
<keyword evidence="2" id="KW-1185">Reference proteome</keyword>
<evidence type="ECO:0000313" key="1">
    <source>
        <dbReference type="EMBL" id="QSX00220.1"/>
    </source>
</evidence>
<sequence length="65" mass="6740">MSPPPEAALALLGVQLLLMFWATASAGRAQARADDTLDPVVPDERIDALEESTDDAGGSFAPADD</sequence>